<evidence type="ECO:0000313" key="2">
    <source>
        <dbReference type="EMBL" id="MCQ9209954.1"/>
    </source>
</evidence>
<evidence type="ECO:0000313" key="3">
    <source>
        <dbReference type="Proteomes" id="UP001059480"/>
    </source>
</evidence>
<dbReference type="RefSeq" id="WP_256945070.1">
    <property type="nucleotide sequence ID" value="NZ_JANHNZ010000004.1"/>
</dbReference>
<organism evidence="2 3">
    <name type="scientific">Granulicatella seriolae</name>
    <dbReference type="NCBI Taxonomy" id="2967226"/>
    <lineage>
        <taxon>Bacteria</taxon>
        <taxon>Bacillati</taxon>
        <taxon>Bacillota</taxon>
        <taxon>Bacilli</taxon>
        <taxon>Lactobacillales</taxon>
        <taxon>Carnobacteriaceae</taxon>
        <taxon>Granulicatella</taxon>
    </lineage>
</organism>
<accession>A0ABT1WN47</accession>
<dbReference type="EMBL" id="JANHNZ010000004">
    <property type="protein sequence ID" value="MCQ9209954.1"/>
    <property type="molecule type" value="Genomic_DNA"/>
</dbReference>
<feature type="chain" id="PRO_5046310485" evidence="1">
    <location>
        <begin position="24"/>
        <end position="355"/>
    </location>
</feature>
<keyword evidence="3" id="KW-1185">Reference proteome</keyword>
<reference evidence="2" key="3">
    <citation type="journal article" date="2023" name="Microbiol. Resour. Announc.">
        <title>Draft Genome Sequence of Granulicatella sp. Strain S8, Isolated from a Marine Fish, Seriola quinqueradiata.</title>
        <authorList>
            <person name="Lee M."/>
            <person name="Farooq A."/>
            <person name="Jeong J.B."/>
            <person name="Jung M.Y."/>
        </authorList>
    </citation>
    <scope>NUCLEOTIDE SEQUENCE</scope>
    <source>
        <strain evidence="2">S8</strain>
    </source>
</reference>
<gene>
    <name evidence="2" type="ORF">NPA36_05250</name>
</gene>
<proteinExistence type="predicted"/>
<dbReference type="Proteomes" id="UP001059480">
    <property type="component" value="Unassembled WGS sequence"/>
</dbReference>
<keyword evidence="1" id="KW-0732">Signal</keyword>
<evidence type="ECO:0000256" key="1">
    <source>
        <dbReference type="SAM" id="SignalP"/>
    </source>
</evidence>
<sequence>MKKYLLIVLGLLSLLVLTSCANAKDLSDYVDVSFSGVNTKGKISYSIDLEKLLLDEANNDRSKAMSNLEELAALDGAYKIVVDKTDNLSNGDKVKVVVTVDENKTKKYKSGEKVIEVEGLEEAKRITTKDVEQHLVLNFNGVSGRGIAKIDNVFDSPLNSVKFTVENDGQLKNGDKAKIVLSKQDEESLLQMGYLPEEGFNPTFEVKGLKIVAANAKDIANLADIERMIDEGIKRKYQDFYAEYSYGYRFEIQEEKEMYRQFKKESEASSSAWTFNGTDNGNLIKVFTVKKYTGGAETKLDSTNTVIFGFTDIMLDAENKANVSELKEIKDVKDDTYSLESVIKLYEGYGYSEVK</sequence>
<name>A0ABT1WN47_9LACT</name>
<comment type="caution">
    <text evidence="2">The sequence shown here is derived from an EMBL/GenBank/DDBJ whole genome shotgun (WGS) entry which is preliminary data.</text>
</comment>
<protein>
    <submittedName>
        <fullName evidence="2">Uncharacterized protein</fullName>
    </submittedName>
</protein>
<feature type="signal peptide" evidence="1">
    <location>
        <begin position="1"/>
        <end position="23"/>
    </location>
</feature>
<dbReference type="PROSITE" id="PS51257">
    <property type="entry name" value="PROKAR_LIPOPROTEIN"/>
    <property type="match status" value="1"/>
</dbReference>
<reference evidence="2" key="1">
    <citation type="submission" date="2022-07" db="EMBL/GenBank/DDBJ databases">
        <authorList>
            <person name="Jung M.-Y."/>
            <person name="Lee M."/>
        </authorList>
    </citation>
    <scope>NUCLEOTIDE SEQUENCE</scope>
    <source>
        <strain evidence="2">S8</strain>
    </source>
</reference>
<reference evidence="2" key="2">
    <citation type="journal article" date="2023" name="Curr. Microbiol.">
        <title>Granulicatella seriolae sp. nov., a Novel Facultative Anaerobe Isolated from Yellowtail Marine Fish.</title>
        <authorList>
            <person name="Lee M."/>
            <person name="Choi Y.J."/>
            <person name="Farooq A."/>
            <person name="Jeong J.B."/>
            <person name="Jung M.Y."/>
        </authorList>
    </citation>
    <scope>NUCLEOTIDE SEQUENCE</scope>
    <source>
        <strain evidence="2">S8</strain>
    </source>
</reference>